<sequence length="199" mass="22073">MGRNAHIPAPDTQKFIIEKTSVLFNKKGYAGTSLSDLEKVTGLTKGSIYANFKDKEEVSLKVFDYNFSQLSKAMSKRVFEKTTAKEKLLACMDFYLDFYPNLLINGGCAIQNALTETDDTNSVLFERAKSALISWKETTIAIIKEGIANKEISDKITPADFAIYMIAVVEGAILVSRSLNDQSAFQYILTKLKGEIASL</sequence>
<feature type="domain" description="HTH tetR-type" evidence="5">
    <location>
        <begin position="10"/>
        <end position="70"/>
    </location>
</feature>
<evidence type="ECO:0000256" key="3">
    <source>
        <dbReference type="ARBA" id="ARBA00023163"/>
    </source>
</evidence>
<dbReference type="AlphaFoldDB" id="A0A562TNE7"/>
<evidence type="ECO:0000256" key="1">
    <source>
        <dbReference type="ARBA" id="ARBA00023015"/>
    </source>
</evidence>
<accession>A0A562TNE7</accession>
<keyword evidence="3" id="KW-0804">Transcription</keyword>
<keyword evidence="2 4" id="KW-0238">DNA-binding</keyword>
<keyword evidence="1" id="KW-0805">Transcription regulation</keyword>
<evidence type="ECO:0000256" key="4">
    <source>
        <dbReference type="PROSITE-ProRule" id="PRU00335"/>
    </source>
</evidence>
<dbReference type="Gene3D" id="1.10.357.10">
    <property type="entry name" value="Tetracycline Repressor, domain 2"/>
    <property type="match status" value="1"/>
</dbReference>
<comment type="caution">
    <text evidence="6">The sequence shown here is derived from an EMBL/GenBank/DDBJ whole genome shotgun (WGS) entry which is preliminary data.</text>
</comment>
<dbReference type="InterPro" id="IPR001647">
    <property type="entry name" value="HTH_TetR"/>
</dbReference>
<dbReference type="SUPFAM" id="SSF48498">
    <property type="entry name" value="Tetracyclin repressor-like, C-terminal domain"/>
    <property type="match status" value="1"/>
</dbReference>
<evidence type="ECO:0000256" key="2">
    <source>
        <dbReference type="ARBA" id="ARBA00023125"/>
    </source>
</evidence>
<dbReference type="InterPro" id="IPR011075">
    <property type="entry name" value="TetR_C"/>
</dbReference>
<dbReference type="Pfam" id="PF00440">
    <property type="entry name" value="TetR_N"/>
    <property type="match status" value="1"/>
</dbReference>
<dbReference type="InterPro" id="IPR009057">
    <property type="entry name" value="Homeodomain-like_sf"/>
</dbReference>
<dbReference type="InterPro" id="IPR036271">
    <property type="entry name" value="Tet_transcr_reg_TetR-rel_C_sf"/>
</dbReference>
<proteinExistence type="predicted"/>
<organism evidence="6 7">
    <name type="scientific">Mucilaginibacter frigoritolerans</name>
    <dbReference type="NCBI Taxonomy" id="652788"/>
    <lineage>
        <taxon>Bacteria</taxon>
        <taxon>Pseudomonadati</taxon>
        <taxon>Bacteroidota</taxon>
        <taxon>Sphingobacteriia</taxon>
        <taxon>Sphingobacteriales</taxon>
        <taxon>Sphingobacteriaceae</taxon>
        <taxon>Mucilaginibacter</taxon>
    </lineage>
</organism>
<dbReference type="PANTHER" id="PTHR47506:SF3">
    <property type="entry name" value="HTH-TYPE TRANSCRIPTIONAL REGULATOR LMRA"/>
    <property type="match status" value="1"/>
</dbReference>
<dbReference type="SUPFAM" id="SSF46689">
    <property type="entry name" value="Homeodomain-like"/>
    <property type="match status" value="1"/>
</dbReference>
<dbReference type="PROSITE" id="PS50977">
    <property type="entry name" value="HTH_TETR_2"/>
    <property type="match status" value="1"/>
</dbReference>
<dbReference type="PRINTS" id="PR00455">
    <property type="entry name" value="HTHTETR"/>
</dbReference>
<dbReference type="PANTHER" id="PTHR47506">
    <property type="entry name" value="TRANSCRIPTIONAL REGULATORY PROTEIN"/>
    <property type="match status" value="1"/>
</dbReference>
<dbReference type="EMBL" id="VLLI01000018">
    <property type="protein sequence ID" value="TWI94804.1"/>
    <property type="molecule type" value="Genomic_DNA"/>
</dbReference>
<reference evidence="6 7" key="1">
    <citation type="submission" date="2019-07" db="EMBL/GenBank/DDBJ databases">
        <title>Genomic Encyclopedia of Archaeal and Bacterial Type Strains, Phase II (KMG-II): from individual species to whole genera.</title>
        <authorList>
            <person name="Goeker M."/>
        </authorList>
    </citation>
    <scope>NUCLEOTIDE SEQUENCE [LARGE SCALE GENOMIC DNA]</scope>
    <source>
        <strain evidence="6 7">ATCC BAA-1854</strain>
    </source>
</reference>
<evidence type="ECO:0000313" key="6">
    <source>
        <dbReference type="EMBL" id="TWI94804.1"/>
    </source>
</evidence>
<name>A0A562TNE7_9SPHI</name>
<dbReference type="Pfam" id="PF16925">
    <property type="entry name" value="TetR_C_13"/>
    <property type="match status" value="1"/>
</dbReference>
<evidence type="ECO:0000259" key="5">
    <source>
        <dbReference type="PROSITE" id="PS50977"/>
    </source>
</evidence>
<keyword evidence="7" id="KW-1185">Reference proteome</keyword>
<feature type="DNA-binding region" description="H-T-H motif" evidence="4">
    <location>
        <begin position="33"/>
        <end position="52"/>
    </location>
</feature>
<evidence type="ECO:0000313" key="7">
    <source>
        <dbReference type="Proteomes" id="UP000317010"/>
    </source>
</evidence>
<dbReference type="RefSeq" id="WP_170227831.1">
    <property type="nucleotide sequence ID" value="NZ_VLLI01000018.1"/>
</dbReference>
<dbReference type="Proteomes" id="UP000317010">
    <property type="component" value="Unassembled WGS sequence"/>
</dbReference>
<gene>
    <name evidence="6" type="ORF">JN11_04585</name>
</gene>
<protein>
    <submittedName>
        <fullName evidence="6">TetR family transcriptional regulator</fullName>
    </submittedName>
</protein>
<dbReference type="GO" id="GO:0003677">
    <property type="term" value="F:DNA binding"/>
    <property type="evidence" value="ECO:0007669"/>
    <property type="project" value="UniProtKB-UniRule"/>
</dbReference>